<protein>
    <submittedName>
        <fullName evidence="2">Phosphonate ABC transporter, periplasmic phosphonate-binding protein (Modular protein)</fullName>
    </submittedName>
</protein>
<dbReference type="Gene3D" id="3.40.190.10">
    <property type="entry name" value="Periplasmic binding protein-like II"/>
    <property type="match status" value="2"/>
</dbReference>
<proteinExistence type="predicted"/>
<evidence type="ECO:0000256" key="1">
    <source>
        <dbReference type="SAM" id="Phobius"/>
    </source>
</evidence>
<dbReference type="EMBL" id="FMJC01000001">
    <property type="protein sequence ID" value="SCM70388.1"/>
    <property type="molecule type" value="Genomic_DNA"/>
</dbReference>
<accession>A0A212KYL1</accession>
<reference evidence="2" key="1">
    <citation type="submission" date="2016-08" db="EMBL/GenBank/DDBJ databases">
        <authorList>
            <person name="Seilhamer J.J."/>
        </authorList>
    </citation>
    <scope>NUCLEOTIDE SEQUENCE</scope>
    <source>
        <strain evidence="2">86-1</strain>
    </source>
</reference>
<organism evidence="2">
    <name type="scientific">uncultured Desulfovibrio sp</name>
    <dbReference type="NCBI Taxonomy" id="167968"/>
    <lineage>
        <taxon>Bacteria</taxon>
        <taxon>Pseudomonadati</taxon>
        <taxon>Thermodesulfobacteriota</taxon>
        <taxon>Desulfovibrionia</taxon>
        <taxon>Desulfovibrionales</taxon>
        <taxon>Desulfovibrionaceae</taxon>
        <taxon>Desulfovibrio</taxon>
        <taxon>environmental samples</taxon>
    </lineage>
</organism>
<sequence>MLTTAVEPTEDEFPSYRSWLLPLYAVLMLGGFLFSMMTTPDNDKANYPEYGNHSVCAQEGVVYRFAVHPLYNPRRLFSVFIRMMDKINSQACGFKVRLVASRNYQSFEARTRKNDFEITLSNPSQALQAVKHGYRIIGKMGDDSQFCGIIFARRDSGITDITDLKGKVLAFPSPTALAATMMPLYYLHNRGLDIKDTDMHFVGSQESVIMNVVLGNADVGATWPMPWQMLMRERPEFSNILKILWETPPLVNNAILVRDDMPEKDARIIMDALVDLVNSPDGREILHELTLSRFERCTVSAYQPVVTFLKDYISTFPKELSVLQP</sequence>
<gene>
    <name evidence="2" type="ORF">KL86DES1_10376</name>
</gene>
<dbReference type="PANTHER" id="PTHR35841">
    <property type="entry name" value="PHOSPHONATES-BINDING PERIPLASMIC PROTEIN"/>
    <property type="match status" value="1"/>
</dbReference>
<keyword evidence="1" id="KW-0812">Transmembrane</keyword>
<dbReference type="RefSeq" id="WP_179979276.1">
    <property type="nucleotide sequence ID" value="NZ_LT608333.1"/>
</dbReference>
<keyword evidence="1" id="KW-0472">Membrane</keyword>
<dbReference type="SUPFAM" id="SSF53850">
    <property type="entry name" value="Periplasmic binding protein-like II"/>
    <property type="match status" value="1"/>
</dbReference>
<keyword evidence="1" id="KW-1133">Transmembrane helix</keyword>
<dbReference type="AlphaFoldDB" id="A0A212KYL1"/>
<evidence type="ECO:0000313" key="2">
    <source>
        <dbReference type="EMBL" id="SCM70388.1"/>
    </source>
</evidence>
<feature type="transmembrane region" description="Helical" evidence="1">
    <location>
        <begin position="19"/>
        <end position="37"/>
    </location>
</feature>
<dbReference type="PANTHER" id="PTHR35841:SF1">
    <property type="entry name" value="PHOSPHONATES-BINDING PERIPLASMIC PROTEIN"/>
    <property type="match status" value="1"/>
</dbReference>
<dbReference type="Pfam" id="PF12974">
    <property type="entry name" value="Phosphonate-bd"/>
    <property type="match status" value="1"/>
</dbReference>
<name>A0A212KYL1_9BACT</name>